<dbReference type="PANTHER" id="PTHR30290">
    <property type="entry name" value="PERIPLASMIC BINDING COMPONENT OF ABC TRANSPORTER"/>
    <property type="match status" value="1"/>
</dbReference>
<feature type="chain" id="PRO_5024855408" evidence="1">
    <location>
        <begin position="28"/>
        <end position="586"/>
    </location>
</feature>
<dbReference type="Proteomes" id="UP000326852">
    <property type="component" value="Unassembled WGS sequence"/>
</dbReference>
<reference evidence="3 4" key="1">
    <citation type="submission" date="2019-08" db="EMBL/GenBank/DDBJ databases">
        <title>Arthrobacter sp. nov., isolated from plateau pika and Tibetan wild ass.</title>
        <authorList>
            <person name="Ge Y."/>
        </authorList>
    </citation>
    <scope>NUCLEOTIDE SEQUENCE [LARGE SCALE GENOMIC DNA]</scope>
    <source>
        <strain evidence="3 4">785</strain>
    </source>
</reference>
<dbReference type="Pfam" id="PF00496">
    <property type="entry name" value="SBP_bac_5"/>
    <property type="match status" value="1"/>
</dbReference>
<dbReference type="GO" id="GO:0042597">
    <property type="term" value="C:periplasmic space"/>
    <property type="evidence" value="ECO:0007669"/>
    <property type="project" value="UniProtKB-ARBA"/>
</dbReference>
<dbReference type="PROSITE" id="PS51257">
    <property type="entry name" value="PROKAR_LIPOPROTEIN"/>
    <property type="match status" value="1"/>
</dbReference>
<accession>A0A5N6MWC8</accession>
<dbReference type="CDD" id="cd08501">
    <property type="entry name" value="PBP2_Lpqw"/>
    <property type="match status" value="1"/>
</dbReference>
<keyword evidence="1" id="KW-0732">Signal</keyword>
<dbReference type="SUPFAM" id="SSF53850">
    <property type="entry name" value="Periplasmic binding protein-like II"/>
    <property type="match status" value="1"/>
</dbReference>
<evidence type="ECO:0000259" key="2">
    <source>
        <dbReference type="Pfam" id="PF00496"/>
    </source>
</evidence>
<dbReference type="GO" id="GO:0043190">
    <property type="term" value="C:ATP-binding cassette (ABC) transporter complex"/>
    <property type="evidence" value="ECO:0007669"/>
    <property type="project" value="InterPro"/>
</dbReference>
<dbReference type="InterPro" id="IPR030678">
    <property type="entry name" value="Peptide/Ni-bd"/>
</dbReference>
<proteinExistence type="predicted"/>
<dbReference type="AlphaFoldDB" id="A0A5N6MWC8"/>
<dbReference type="InterPro" id="IPR000914">
    <property type="entry name" value="SBP_5_dom"/>
</dbReference>
<dbReference type="EMBL" id="VTFX01000001">
    <property type="protein sequence ID" value="KAD4060571.1"/>
    <property type="molecule type" value="Genomic_DNA"/>
</dbReference>
<dbReference type="InterPro" id="IPR039424">
    <property type="entry name" value="SBP_5"/>
</dbReference>
<evidence type="ECO:0000313" key="3">
    <source>
        <dbReference type="EMBL" id="KAD4060571.1"/>
    </source>
</evidence>
<gene>
    <name evidence="3" type="ORF">GD627_05970</name>
</gene>
<protein>
    <submittedName>
        <fullName evidence="3">ABC transporter family substrate-binding protein</fullName>
    </submittedName>
</protein>
<name>A0A5N6MWC8_9MICC</name>
<evidence type="ECO:0000256" key="1">
    <source>
        <dbReference type="SAM" id="SignalP"/>
    </source>
</evidence>
<dbReference type="PANTHER" id="PTHR30290:SF65">
    <property type="entry name" value="MONOACYL PHOSPHATIDYLINOSITOL TETRAMANNOSIDE-BINDING PROTEIN LPQW-RELATED"/>
    <property type="match status" value="1"/>
</dbReference>
<feature type="domain" description="Solute-binding protein family 5" evidence="2">
    <location>
        <begin position="99"/>
        <end position="499"/>
    </location>
</feature>
<dbReference type="RefSeq" id="WP_152271680.1">
    <property type="nucleotide sequence ID" value="NZ_VTFX01000001.1"/>
</dbReference>
<comment type="caution">
    <text evidence="3">The sequence shown here is derived from an EMBL/GenBank/DDBJ whole genome shotgun (WGS) entry which is preliminary data.</text>
</comment>
<keyword evidence="4" id="KW-1185">Reference proteome</keyword>
<sequence>MRTKRTAALAALSVGALFLGACGSAGGGTNSDETSEATTENIASTINVAISQAPDAYNSSTANTNSSYNSYVDNLVHSNFVEYSPNGIIHDEEFGTFEKTSDDPLTVHYEINENAKWSDGTPIDFDDVLLNWAAFSGQVTGADGENIFQPSSTNGFSQTKMIEGEAGDKEFDMVFNTPYADWEALMIGPIMPAHVAAEQGKLSTENNGEALIKAIQDNDTAALTPMAEFWNTGWNYEAGLTKLPDAALIPSSGPYLLDNATDGTLTLKRNENYWGEERKGQTETIVFKAIEDTEAVQALENGEVDIIEPSGPTVDTKSAIENIGETVEMLTGPELTFSHIDLDQSESGVFKELPVRQAFAKCVPRADIVEKFAKPIDENASVDNLREYQPGQEDYEDVLAGAPSASEYDEVDIEGAKKLLADAGKTEPVKVRLMFSATSQLRADIVTLIQNSCKEAGFEIVPTPDKDWSAKLAEPGAWDAVLFAWAGSGLAASAQSIYVSDGEQNYGKFANAELDGLWDQIASSTDEDEVKELKTKAEEILAAEVYNVVLYANSGVVAHSSKLENVELNPSQNGITWNAYKWTKQL</sequence>
<dbReference type="Gene3D" id="3.10.105.10">
    <property type="entry name" value="Dipeptide-binding Protein, Domain 3"/>
    <property type="match status" value="1"/>
</dbReference>
<dbReference type="GO" id="GO:1904680">
    <property type="term" value="F:peptide transmembrane transporter activity"/>
    <property type="evidence" value="ECO:0007669"/>
    <property type="project" value="TreeGrafter"/>
</dbReference>
<dbReference type="Gene3D" id="3.40.190.10">
    <property type="entry name" value="Periplasmic binding protein-like II"/>
    <property type="match status" value="1"/>
</dbReference>
<dbReference type="GO" id="GO:0015833">
    <property type="term" value="P:peptide transport"/>
    <property type="evidence" value="ECO:0007669"/>
    <property type="project" value="TreeGrafter"/>
</dbReference>
<organism evidence="3 4">
    <name type="scientific">Arthrobacter yangruifuii</name>
    <dbReference type="NCBI Taxonomy" id="2606616"/>
    <lineage>
        <taxon>Bacteria</taxon>
        <taxon>Bacillati</taxon>
        <taxon>Actinomycetota</taxon>
        <taxon>Actinomycetes</taxon>
        <taxon>Micrococcales</taxon>
        <taxon>Micrococcaceae</taxon>
        <taxon>Arthrobacter</taxon>
    </lineage>
</organism>
<dbReference type="PIRSF" id="PIRSF002741">
    <property type="entry name" value="MppA"/>
    <property type="match status" value="1"/>
</dbReference>
<feature type="signal peptide" evidence="1">
    <location>
        <begin position="1"/>
        <end position="27"/>
    </location>
</feature>
<evidence type="ECO:0000313" key="4">
    <source>
        <dbReference type="Proteomes" id="UP000326852"/>
    </source>
</evidence>